<evidence type="ECO:0000313" key="3">
    <source>
        <dbReference type="Proteomes" id="UP000317716"/>
    </source>
</evidence>
<sequence length="522" mass="57555">MTLEAPGATFRRTDLDQLQRRGITLEDARHQIEMMLQPPVPLGIDRACTVGDGIVRLSETEHDELLKLHHEAAQTGTCHWFVPASGAASRMFKELVVALAPPVPEKSRKKKPVVENMALKEFLHEIRRFAFYSDLDRALGGKLASLAEAGEHRPILETMLAPTGLGFADKPKGLMPFHAYDGVTCTAFEEHLIEAGPVVRDAGQRSRLHFTVSPEHMDAFQALYERVRGRYELQLGVNFEVGFSVQSPATDTLALDAEGRLFRDEEDMLLFRPGGHGALLENLQALNAHIAFIKNIDNVTTAQRNSPTVLWSRLLIGTLVRAQRKIFDLLRRLESDPGTGPVYEALEFASTALGCEPHAGVVASSAKRARSLAVALLHRPLRVCGMVVNSGEPGGGPYWVRGRDGQVSPQIVEDAQLDRASRTQRKRVSGATHFNPVFMACGLRDLKGEAFDLAGFVDPDAVIVAQKSYNGRELITLERPGLWNGAMAHWNTIFVEVPIEVFNPVKTVNDLLRPEHQASGAR</sequence>
<reference evidence="2 3" key="1">
    <citation type="journal article" date="2019" name="Nat. Microbiol.">
        <title>Mediterranean grassland soil C-N compound turnover is dependent on rainfall and depth, and is mediated by genomically divergent microorganisms.</title>
        <authorList>
            <person name="Diamond S."/>
            <person name="Andeer P.F."/>
            <person name="Li Z."/>
            <person name="Crits-Christoph A."/>
            <person name="Burstein D."/>
            <person name="Anantharaman K."/>
            <person name="Lane K.R."/>
            <person name="Thomas B.C."/>
            <person name="Pan C."/>
            <person name="Northen T.R."/>
            <person name="Banfield J.F."/>
        </authorList>
    </citation>
    <scope>NUCLEOTIDE SEQUENCE [LARGE SCALE GENOMIC DNA]</scope>
    <source>
        <strain evidence="2">WS_2</strain>
    </source>
</reference>
<evidence type="ECO:0000259" key="1">
    <source>
        <dbReference type="Pfam" id="PF14134"/>
    </source>
</evidence>
<organism evidence="2 3">
    <name type="scientific">Eiseniibacteriota bacterium</name>
    <dbReference type="NCBI Taxonomy" id="2212470"/>
    <lineage>
        <taxon>Bacteria</taxon>
        <taxon>Candidatus Eiseniibacteriota</taxon>
    </lineage>
</organism>
<dbReference type="Pfam" id="PF14134">
    <property type="entry name" value="DUF4301"/>
    <property type="match status" value="1"/>
</dbReference>
<comment type="caution">
    <text evidence="2">The sequence shown here is derived from an EMBL/GenBank/DDBJ whole genome shotgun (WGS) entry which is preliminary data.</text>
</comment>
<dbReference type="SUPFAM" id="SSF53448">
    <property type="entry name" value="Nucleotide-diphospho-sugar transferases"/>
    <property type="match status" value="1"/>
</dbReference>
<accession>A0A538T405</accession>
<dbReference type="InterPro" id="IPR025393">
    <property type="entry name" value="DUF4301"/>
</dbReference>
<proteinExistence type="predicted"/>
<evidence type="ECO:0000313" key="2">
    <source>
        <dbReference type="EMBL" id="TMQ58372.1"/>
    </source>
</evidence>
<gene>
    <name evidence="2" type="ORF">E6K72_02695</name>
</gene>
<dbReference type="AlphaFoldDB" id="A0A538T405"/>
<feature type="domain" description="DUF4301" evidence="1">
    <location>
        <begin position="13"/>
        <end position="517"/>
    </location>
</feature>
<dbReference type="InterPro" id="IPR029044">
    <property type="entry name" value="Nucleotide-diphossugar_trans"/>
</dbReference>
<name>A0A538T405_UNCEI</name>
<dbReference type="EMBL" id="VBOS01000081">
    <property type="protein sequence ID" value="TMQ58372.1"/>
    <property type="molecule type" value="Genomic_DNA"/>
</dbReference>
<dbReference type="Proteomes" id="UP000317716">
    <property type="component" value="Unassembled WGS sequence"/>
</dbReference>
<protein>
    <submittedName>
        <fullName evidence="2">DUF4301 family protein</fullName>
    </submittedName>
</protein>